<dbReference type="Proteomes" id="UP000460412">
    <property type="component" value="Unassembled WGS sequence"/>
</dbReference>
<gene>
    <name evidence="1" type="ORF">GN277_06980</name>
</gene>
<accession>A0A7X3SI67</accession>
<keyword evidence="2" id="KW-1185">Reference proteome</keyword>
<dbReference type="EMBL" id="WUQX01000001">
    <property type="protein sequence ID" value="MXP75133.1"/>
    <property type="molecule type" value="Genomic_DNA"/>
</dbReference>
<comment type="caution">
    <text evidence="1">The sequence shown here is derived from an EMBL/GenBank/DDBJ whole genome shotgun (WGS) entry which is preliminary data.</text>
</comment>
<evidence type="ECO:0000313" key="2">
    <source>
        <dbReference type="Proteomes" id="UP000460412"/>
    </source>
</evidence>
<evidence type="ECO:0000313" key="1">
    <source>
        <dbReference type="EMBL" id="MXP75133.1"/>
    </source>
</evidence>
<organism evidence="1 2">
    <name type="scientific">Sporofaciens musculi</name>
    <dbReference type="NCBI Taxonomy" id="2681861"/>
    <lineage>
        <taxon>Bacteria</taxon>
        <taxon>Bacillati</taxon>
        <taxon>Bacillota</taxon>
        <taxon>Clostridia</taxon>
        <taxon>Lachnospirales</taxon>
        <taxon>Lachnospiraceae</taxon>
        <taxon>Sporofaciens</taxon>
    </lineage>
</organism>
<name>A0A7X3SI67_9FIRM</name>
<reference evidence="1 2" key="1">
    <citation type="submission" date="2019-12" db="EMBL/GenBank/DDBJ databases">
        <title>Sporaefaciens musculi gen. nov., sp. nov., a novel bacterium isolated from the caecum of an obese mouse.</title>
        <authorList>
            <person name="Rasmussen T.S."/>
            <person name="Streidl T."/>
            <person name="Hitch T.C.A."/>
            <person name="Wortmann E."/>
            <person name="Deptula P."/>
            <person name="Hansen M."/>
            <person name="Nielsen D.S."/>
            <person name="Clavel T."/>
            <person name="Vogensen F.K."/>
        </authorList>
    </citation>
    <scope>NUCLEOTIDE SEQUENCE [LARGE SCALE GENOMIC DNA]</scope>
    <source>
        <strain evidence="1 2">WCA-9-b2</strain>
    </source>
</reference>
<proteinExistence type="predicted"/>
<dbReference type="RefSeq" id="WP_159750442.1">
    <property type="nucleotide sequence ID" value="NZ_CATIYY010000242.1"/>
</dbReference>
<protein>
    <submittedName>
        <fullName evidence="1">Uncharacterized protein</fullName>
    </submittedName>
</protein>
<sequence>MSKEMVKGLIDLIDDRDMDTIFKVLVRFVPEEAPLPDEIEAIERANKSIAEHGTIPHDAIDWD</sequence>
<dbReference type="AlphaFoldDB" id="A0A7X3SI67"/>